<protein>
    <submittedName>
        <fullName evidence="1">Uncharacterized protein</fullName>
    </submittedName>
</protein>
<evidence type="ECO:0000313" key="1">
    <source>
        <dbReference type="EMBL" id="GLS00575.1"/>
    </source>
</evidence>
<proteinExistence type="predicted"/>
<reference evidence="2" key="1">
    <citation type="journal article" date="2019" name="Int. J. Syst. Evol. Microbiol.">
        <title>The Global Catalogue of Microorganisms (GCM) 10K type strain sequencing project: providing services to taxonomists for standard genome sequencing and annotation.</title>
        <authorList>
            <consortium name="The Broad Institute Genomics Platform"/>
            <consortium name="The Broad Institute Genome Sequencing Center for Infectious Disease"/>
            <person name="Wu L."/>
            <person name="Ma J."/>
        </authorList>
    </citation>
    <scope>NUCLEOTIDE SEQUENCE [LARGE SCALE GENOMIC DNA]</scope>
    <source>
        <strain evidence="2">NBRC 110107</strain>
    </source>
</reference>
<sequence>MIFAVAVFNRGDTAMNFGVENVSVSALGAPVRVFTYAELERMARNDATTALVLTALAGAASAAAASSGPTYRSTTVTPYGTYNTVATNYAAQAVASSVAVAGAANQMNNISANLDNTLTSLSGSVLQTTTIDPDTSFGGQVISDRVVFPEAGALPTNFIVEVAGETFDFAFDITKD</sequence>
<accession>A0ABQ6BHP5</accession>
<name>A0ABQ6BHP5_9CAUL</name>
<gene>
    <name evidence="1" type="ORF">GCM10007859_05820</name>
</gene>
<evidence type="ECO:0000313" key="2">
    <source>
        <dbReference type="Proteomes" id="UP001156921"/>
    </source>
</evidence>
<organism evidence="1 2">
    <name type="scientific">Brevundimonas denitrificans</name>
    <dbReference type="NCBI Taxonomy" id="1443434"/>
    <lineage>
        <taxon>Bacteria</taxon>
        <taxon>Pseudomonadati</taxon>
        <taxon>Pseudomonadota</taxon>
        <taxon>Alphaproteobacteria</taxon>
        <taxon>Caulobacterales</taxon>
        <taxon>Caulobacteraceae</taxon>
        <taxon>Brevundimonas</taxon>
    </lineage>
</organism>
<comment type="caution">
    <text evidence="1">The sequence shown here is derived from an EMBL/GenBank/DDBJ whole genome shotgun (WGS) entry which is preliminary data.</text>
</comment>
<dbReference type="EMBL" id="BSOY01000007">
    <property type="protein sequence ID" value="GLS00575.1"/>
    <property type="molecule type" value="Genomic_DNA"/>
</dbReference>
<keyword evidence="2" id="KW-1185">Reference proteome</keyword>
<dbReference type="Proteomes" id="UP001156921">
    <property type="component" value="Unassembled WGS sequence"/>
</dbReference>